<sequence length="192" mass="19910">MSSSESSSALDSSSSSSGSMMTSPYLGTGPYRPVANLRSGPHRPTDLQKGSRPATATLVPSGRSAGVAVATVSSSDAFGGHECSYRPAFTSIAQWYLGGRWSFVDTSATPYVPSQNSSDLQSSIPTTVADGGGPVIAALLAEGVEVAANAEEVAVEVTADAGPSKKRRRKHKKHRSKGSSKSSKRSRSCSER</sequence>
<accession>A0AAE1YAX1</accession>
<feature type="region of interest" description="Disordered" evidence="1">
    <location>
        <begin position="1"/>
        <end position="63"/>
    </location>
</feature>
<comment type="caution">
    <text evidence="2">The sequence shown here is derived from an EMBL/GenBank/DDBJ whole genome shotgun (WGS) entry which is preliminary data.</text>
</comment>
<feature type="region of interest" description="Disordered" evidence="1">
    <location>
        <begin position="155"/>
        <end position="192"/>
    </location>
</feature>
<feature type="compositionally biased region" description="Basic residues" evidence="1">
    <location>
        <begin position="164"/>
        <end position="192"/>
    </location>
</feature>
<organism evidence="2 3">
    <name type="scientific">Sesamum alatum</name>
    <dbReference type="NCBI Taxonomy" id="300844"/>
    <lineage>
        <taxon>Eukaryota</taxon>
        <taxon>Viridiplantae</taxon>
        <taxon>Streptophyta</taxon>
        <taxon>Embryophyta</taxon>
        <taxon>Tracheophyta</taxon>
        <taxon>Spermatophyta</taxon>
        <taxon>Magnoliopsida</taxon>
        <taxon>eudicotyledons</taxon>
        <taxon>Gunneridae</taxon>
        <taxon>Pentapetalae</taxon>
        <taxon>asterids</taxon>
        <taxon>lamiids</taxon>
        <taxon>Lamiales</taxon>
        <taxon>Pedaliaceae</taxon>
        <taxon>Sesamum</taxon>
    </lineage>
</organism>
<name>A0AAE1YAX1_9LAMI</name>
<evidence type="ECO:0000313" key="3">
    <source>
        <dbReference type="Proteomes" id="UP001293254"/>
    </source>
</evidence>
<gene>
    <name evidence="2" type="ORF">Salat_1453800</name>
</gene>
<feature type="compositionally biased region" description="Low complexity" evidence="1">
    <location>
        <begin position="1"/>
        <end position="23"/>
    </location>
</feature>
<protein>
    <submittedName>
        <fullName evidence="2">Uncharacterized protein</fullName>
    </submittedName>
</protein>
<dbReference type="Proteomes" id="UP001293254">
    <property type="component" value="Unassembled WGS sequence"/>
</dbReference>
<dbReference type="AlphaFoldDB" id="A0AAE1YAX1"/>
<reference evidence="2" key="1">
    <citation type="submission" date="2020-06" db="EMBL/GenBank/DDBJ databases">
        <authorList>
            <person name="Li T."/>
            <person name="Hu X."/>
            <person name="Zhang T."/>
            <person name="Song X."/>
            <person name="Zhang H."/>
            <person name="Dai N."/>
            <person name="Sheng W."/>
            <person name="Hou X."/>
            <person name="Wei L."/>
        </authorList>
    </citation>
    <scope>NUCLEOTIDE SEQUENCE</scope>
    <source>
        <strain evidence="2">3651</strain>
        <tissue evidence="2">Leaf</tissue>
    </source>
</reference>
<evidence type="ECO:0000313" key="2">
    <source>
        <dbReference type="EMBL" id="KAK4426850.1"/>
    </source>
</evidence>
<evidence type="ECO:0000256" key="1">
    <source>
        <dbReference type="SAM" id="MobiDB-lite"/>
    </source>
</evidence>
<keyword evidence="3" id="KW-1185">Reference proteome</keyword>
<proteinExistence type="predicted"/>
<dbReference type="EMBL" id="JACGWO010000005">
    <property type="protein sequence ID" value="KAK4426850.1"/>
    <property type="molecule type" value="Genomic_DNA"/>
</dbReference>
<reference evidence="2" key="2">
    <citation type="journal article" date="2024" name="Plant">
        <title>Genomic evolution and insights into agronomic trait innovations of Sesamum species.</title>
        <authorList>
            <person name="Miao H."/>
            <person name="Wang L."/>
            <person name="Qu L."/>
            <person name="Liu H."/>
            <person name="Sun Y."/>
            <person name="Le M."/>
            <person name="Wang Q."/>
            <person name="Wei S."/>
            <person name="Zheng Y."/>
            <person name="Lin W."/>
            <person name="Duan Y."/>
            <person name="Cao H."/>
            <person name="Xiong S."/>
            <person name="Wang X."/>
            <person name="Wei L."/>
            <person name="Li C."/>
            <person name="Ma Q."/>
            <person name="Ju M."/>
            <person name="Zhao R."/>
            <person name="Li G."/>
            <person name="Mu C."/>
            <person name="Tian Q."/>
            <person name="Mei H."/>
            <person name="Zhang T."/>
            <person name="Gao T."/>
            <person name="Zhang H."/>
        </authorList>
    </citation>
    <scope>NUCLEOTIDE SEQUENCE</scope>
    <source>
        <strain evidence="2">3651</strain>
    </source>
</reference>